<dbReference type="AlphaFoldDB" id="A0A919A2B7"/>
<gene>
    <name evidence="2" type="ORF">GCM10018785_60390</name>
</gene>
<organism evidence="2 3">
    <name type="scientific">Streptomyces longispororuber</name>
    <dbReference type="NCBI Taxonomy" id="68230"/>
    <lineage>
        <taxon>Bacteria</taxon>
        <taxon>Bacillati</taxon>
        <taxon>Actinomycetota</taxon>
        <taxon>Actinomycetes</taxon>
        <taxon>Kitasatosporales</taxon>
        <taxon>Streptomycetaceae</taxon>
        <taxon>Streptomyces</taxon>
    </lineage>
</organism>
<dbReference type="EMBL" id="BNBT01000134">
    <property type="protein sequence ID" value="GHE84332.1"/>
    <property type="molecule type" value="Genomic_DNA"/>
</dbReference>
<sequence length="127" mass="14033">MTDWLRPDAPCSAGRLFCHAYGRNGRSSEQSVPGRPYSCVAALVTGRTSWCRLLDALRPDPDDDVAEVSTWPIPWVADRPSTAESCASPGTLTRLQVDHLPRGQDPLPVWLWPSKTGMTSADVDLRW</sequence>
<reference evidence="2" key="2">
    <citation type="submission" date="2020-09" db="EMBL/GenBank/DDBJ databases">
        <authorList>
            <person name="Sun Q."/>
            <person name="Ohkuma M."/>
        </authorList>
    </citation>
    <scope>NUCLEOTIDE SEQUENCE</scope>
    <source>
        <strain evidence="2">JCM 4784</strain>
    </source>
</reference>
<dbReference type="Pfam" id="PF13546">
    <property type="entry name" value="DDE_5"/>
    <property type="match status" value="1"/>
</dbReference>
<feature type="domain" description="Transposase IS701-like DDE" evidence="1">
    <location>
        <begin position="2"/>
        <end position="67"/>
    </location>
</feature>
<proteinExistence type="predicted"/>
<name>A0A919A2B7_9ACTN</name>
<comment type="caution">
    <text evidence="2">The sequence shown here is derived from an EMBL/GenBank/DDBJ whole genome shotgun (WGS) entry which is preliminary data.</text>
</comment>
<evidence type="ECO:0000313" key="3">
    <source>
        <dbReference type="Proteomes" id="UP000608024"/>
    </source>
</evidence>
<reference evidence="2" key="1">
    <citation type="journal article" date="2014" name="Int. J. Syst. Evol. Microbiol.">
        <title>Complete genome sequence of Corynebacterium casei LMG S-19264T (=DSM 44701T), isolated from a smear-ripened cheese.</title>
        <authorList>
            <consortium name="US DOE Joint Genome Institute (JGI-PGF)"/>
            <person name="Walter F."/>
            <person name="Albersmeier A."/>
            <person name="Kalinowski J."/>
            <person name="Ruckert C."/>
        </authorList>
    </citation>
    <scope>NUCLEOTIDE SEQUENCE</scope>
    <source>
        <strain evidence="2">JCM 4784</strain>
    </source>
</reference>
<evidence type="ECO:0000313" key="2">
    <source>
        <dbReference type="EMBL" id="GHE84332.1"/>
    </source>
</evidence>
<protein>
    <recommendedName>
        <fullName evidence="1">Transposase IS701-like DDE domain-containing protein</fullName>
    </recommendedName>
</protein>
<dbReference type="Proteomes" id="UP000608024">
    <property type="component" value="Unassembled WGS sequence"/>
</dbReference>
<evidence type="ECO:0000259" key="1">
    <source>
        <dbReference type="Pfam" id="PF13546"/>
    </source>
</evidence>
<dbReference type="InterPro" id="IPR038721">
    <property type="entry name" value="IS701-like_DDE_dom"/>
</dbReference>
<keyword evidence="3" id="KW-1185">Reference proteome</keyword>
<accession>A0A919A2B7</accession>